<evidence type="ECO:0000313" key="8">
    <source>
        <dbReference type="EMBL" id="KAK0131073.1"/>
    </source>
</evidence>
<feature type="transmembrane region" description="Helical" evidence="7">
    <location>
        <begin position="214"/>
        <end position="233"/>
    </location>
</feature>
<evidence type="ECO:0000256" key="6">
    <source>
        <dbReference type="SAM" id="MobiDB-lite"/>
    </source>
</evidence>
<evidence type="ECO:0000256" key="2">
    <source>
        <dbReference type="ARBA" id="ARBA00006371"/>
    </source>
</evidence>
<feature type="transmembrane region" description="Helical" evidence="7">
    <location>
        <begin position="37"/>
        <end position="55"/>
    </location>
</feature>
<keyword evidence="3 7" id="KW-0812">Transmembrane</keyword>
<feature type="region of interest" description="Disordered" evidence="6">
    <location>
        <begin position="238"/>
        <end position="297"/>
    </location>
</feature>
<dbReference type="EMBL" id="JAOPHQ010006572">
    <property type="protein sequence ID" value="KAK0131073.1"/>
    <property type="molecule type" value="Genomic_DNA"/>
</dbReference>
<evidence type="ECO:0000256" key="7">
    <source>
        <dbReference type="SAM" id="Phobius"/>
    </source>
</evidence>
<proteinExistence type="inferred from homology"/>
<accession>A0AA47NMP7</accession>
<keyword evidence="4 7" id="KW-1133">Transmembrane helix</keyword>
<feature type="transmembrane region" description="Helical" evidence="7">
    <location>
        <begin position="372"/>
        <end position="393"/>
    </location>
</feature>
<evidence type="ECO:0000313" key="9">
    <source>
        <dbReference type="Proteomes" id="UP001174136"/>
    </source>
</evidence>
<organism evidence="8 9">
    <name type="scientific">Merluccius polli</name>
    <name type="common">Benguela hake</name>
    <name type="synonym">Merluccius cadenati</name>
    <dbReference type="NCBI Taxonomy" id="89951"/>
    <lineage>
        <taxon>Eukaryota</taxon>
        <taxon>Metazoa</taxon>
        <taxon>Chordata</taxon>
        <taxon>Craniata</taxon>
        <taxon>Vertebrata</taxon>
        <taxon>Euteleostomi</taxon>
        <taxon>Actinopterygii</taxon>
        <taxon>Neopterygii</taxon>
        <taxon>Teleostei</taxon>
        <taxon>Neoteleostei</taxon>
        <taxon>Acanthomorphata</taxon>
        <taxon>Zeiogadaria</taxon>
        <taxon>Gadariae</taxon>
        <taxon>Gadiformes</taxon>
        <taxon>Gadoidei</taxon>
        <taxon>Merlucciidae</taxon>
        <taxon>Merluccius</taxon>
    </lineage>
</organism>
<comment type="caution">
    <text evidence="8">The sequence shown here is derived from an EMBL/GenBank/DDBJ whole genome shotgun (WGS) entry which is preliminary data.</text>
</comment>
<sequence>MGARAPAPFPLKDQMHCWSSGATLRPHSLTAGAHEPFALTTITIIITTTIIIIIHHHHHLEMMMMASRRGDDGGAGLKTTRNRRDASAKTGDGDDAAKAAAAAKSASSAAAAKSASLPRWMRLYLYAMHGVTLDVVLSSLGGLLRDGDPKLVGFSSPYLCVAHALTHLALEQLHARRARAPGGAAVFTLLLYPCAYVGLQLLVGTVVDARTAQAHYVLALYFAQVFHGAVARLRYHRDPDQHQDPQNGTHPQNGVQAKDAESRPTAGPVAAARERGREREEPPPAAMVPASSPSPQQQLGLPDVARFVFYGMQGFVDEVVFTAAFNVTEGRAPRGHTSLWSFLMYGSCSFAVEKLYVRLRRRAPRWGAWRRLPLYVACIYAWEFTWGLALRQFGACSWDYSHYRYNVMGLVTLVYLPGWVGLSLYQDVLADVLFRVRSPDNASQDRLTNIRGATVVAIQSL</sequence>
<evidence type="ECO:0000256" key="1">
    <source>
        <dbReference type="ARBA" id="ARBA00004141"/>
    </source>
</evidence>
<gene>
    <name evidence="8" type="primary">Tmem229a</name>
    <name evidence="8" type="ORF">N1851_034249</name>
</gene>
<dbReference type="Proteomes" id="UP001174136">
    <property type="component" value="Unassembled WGS sequence"/>
</dbReference>
<dbReference type="PANTHER" id="PTHR31746">
    <property type="entry name" value="TRANSMEMBRANE PROTEIN 229 FAMILY MEMBER"/>
    <property type="match status" value="1"/>
</dbReference>
<evidence type="ECO:0000256" key="5">
    <source>
        <dbReference type="ARBA" id="ARBA00023136"/>
    </source>
</evidence>
<evidence type="ECO:0000256" key="3">
    <source>
        <dbReference type="ARBA" id="ARBA00022692"/>
    </source>
</evidence>
<protein>
    <submittedName>
        <fullName evidence="8">Transmembrane protein 229A</fullName>
    </submittedName>
</protein>
<dbReference type="PANTHER" id="PTHR31746:SF2">
    <property type="entry name" value="TRANSMEMBRANE PROTEIN 229A"/>
    <property type="match status" value="1"/>
</dbReference>
<comment type="subcellular location">
    <subcellularLocation>
        <location evidence="1">Membrane</location>
        <topology evidence="1">Multi-pass membrane protein</topology>
    </subcellularLocation>
</comment>
<name>A0AA47NMP7_MERPO</name>
<feature type="compositionally biased region" description="Basic and acidic residues" evidence="6">
    <location>
        <begin position="272"/>
        <end position="282"/>
    </location>
</feature>
<dbReference type="Pfam" id="PF06541">
    <property type="entry name" value="ABC_trans_CmpB"/>
    <property type="match status" value="1"/>
</dbReference>
<feature type="transmembrane region" description="Helical" evidence="7">
    <location>
        <begin position="182"/>
        <end position="202"/>
    </location>
</feature>
<evidence type="ECO:0000256" key="4">
    <source>
        <dbReference type="ARBA" id="ARBA00022989"/>
    </source>
</evidence>
<feature type="compositionally biased region" description="Polar residues" evidence="6">
    <location>
        <begin position="244"/>
        <end position="255"/>
    </location>
</feature>
<keyword evidence="5 7" id="KW-0472">Membrane</keyword>
<dbReference type="InterPro" id="IPR010540">
    <property type="entry name" value="CmpB_TMEM229"/>
</dbReference>
<dbReference type="GO" id="GO:0016020">
    <property type="term" value="C:membrane"/>
    <property type="evidence" value="ECO:0007669"/>
    <property type="project" value="UniProtKB-SubCell"/>
</dbReference>
<feature type="transmembrane region" description="Helical" evidence="7">
    <location>
        <begin position="405"/>
        <end position="425"/>
    </location>
</feature>
<comment type="similarity">
    <text evidence="2">Belongs to the TMEM229 family.</text>
</comment>
<feature type="region of interest" description="Disordered" evidence="6">
    <location>
        <begin position="71"/>
        <end position="94"/>
    </location>
</feature>
<reference evidence="8" key="1">
    <citation type="journal article" date="2023" name="Front. Mar. Sci.">
        <title>A new Merluccius polli reference genome to investigate the effects of global change in West African waters.</title>
        <authorList>
            <person name="Mateo J.L."/>
            <person name="Blanco-Fernandez C."/>
            <person name="Garcia-Vazquez E."/>
            <person name="Machado-Schiaffino G."/>
        </authorList>
    </citation>
    <scope>NUCLEOTIDE SEQUENCE</scope>
    <source>
        <strain evidence="8">C29</strain>
        <tissue evidence="8">Fin</tissue>
    </source>
</reference>
<keyword evidence="9" id="KW-1185">Reference proteome</keyword>
<dbReference type="AlphaFoldDB" id="A0AA47NMP7"/>
<feature type="compositionally biased region" description="Basic and acidic residues" evidence="6">
    <location>
        <begin position="82"/>
        <end position="94"/>
    </location>
</feature>